<dbReference type="GO" id="GO:0005829">
    <property type="term" value="C:cytosol"/>
    <property type="evidence" value="ECO:0007669"/>
    <property type="project" value="TreeGrafter"/>
</dbReference>
<dbReference type="PROSITE" id="PS51197">
    <property type="entry name" value="HTH_RRF2_2"/>
    <property type="match status" value="1"/>
</dbReference>
<dbReference type="InterPro" id="IPR036390">
    <property type="entry name" value="WH_DNA-bd_sf"/>
</dbReference>
<sequence>MISKTAEYALRSVVCLGGQPDRPRSADTLSKQTQVPRRYLARVLQDLCAAGLVRSRPGPGGGYELVIAPDKLTILEIINTVAPIERIDQCPLGLKTHTELCPLHAELDRAYAATERAFASVTIQDLVDSTNPIIPLCENAT</sequence>
<dbReference type="InterPro" id="IPR030489">
    <property type="entry name" value="TR_Rrf2-type_CS"/>
</dbReference>
<dbReference type="NCBIfam" id="TIGR00738">
    <property type="entry name" value="rrf2_super"/>
    <property type="match status" value="1"/>
</dbReference>
<dbReference type="PANTHER" id="PTHR33221">
    <property type="entry name" value="WINGED HELIX-TURN-HELIX TRANSCRIPTIONAL REGULATOR, RRF2 FAMILY"/>
    <property type="match status" value="1"/>
</dbReference>
<protein>
    <submittedName>
        <fullName evidence="1">Rrf2 family transcriptional regulator</fullName>
    </submittedName>
</protein>
<comment type="caution">
    <text evidence="1">The sequence shown here is derived from an EMBL/GenBank/DDBJ whole genome shotgun (WGS) entry which is preliminary data.</text>
</comment>
<dbReference type="InterPro" id="IPR036388">
    <property type="entry name" value="WH-like_DNA-bd_sf"/>
</dbReference>
<dbReference type="RefSeq" id="WP_150079072.1">
    <property type="nucleotide sequence ID" value="NZ_VWOX01000017.1"/>
</dbReference>
<dbReference type="GO" id="GO:0003700">
    <property type="term" value="F:DNA-binding transcription factor activity"/>
    <property type="evidence" value="ECO:0007669"/>
    <property type="project" value="TreeGrafter"/>
</dbReference>
<dbReference type="PROSITE" id="PS01332">
    <property type="entry name" value="HTH_RRF2_1"/>
    <property type="match status" value="1"/>
</dbReference>
<evidence type="ECO:0000313" key="2">
    <source>
        <dbReference type="Proteomes" id="UP000324479"/>
    </source>
</evidence>
<dbReference type="AlphaFoldDB" id="A0A5M6D0D8"/>
<accession>A0A5M6D0D8</accession>
<dbReference type="EMBL" id="VWOX01000017">
    <property type="protein sequence ID" value="KAA5539762.1"/>
    <property type="molecule type" value="Genomic_DNA"/>
</dbReference>
<gene>
    <name evidence="1" type="ORF">FYK55_23480</name>
</gene>
<dbReference type="Gene3D" id="1.10.10.10">
    <property type="entry name" value="Winged helix-like DNA-binding domain superfamily/Winged helix DNA-binding domain"/>
    <property type="match status" value="1"/>
</dbReference>
<reference evidence="1 2" key="1">
    <citation type="submission" date="2019-08" db="EMBL/GenBank/DDBJ databases">
        <authorList>
            <person name="Dhanesh K."/>
            <person name="Kumar G."/>
            <person name="Sasikala C."/>
            <person name="Venkata Ramana C."/>
        </authorList>
    </citation>
    <scope>NUCLEOTIDE SEQUENCE [LARGE SCALE GENOMIC DNA]</scope>
    <source>
        <strain evidence="1 2">JC645</strain>
    </source>
</reference>
<keyword evidence="2" id="KW-1185">Reference proteome</keyword>
<dbReference type="Proteomes" id="UP000324479">
    <property type="component" value="Unassembled WGS sequence"/>
</dbReference>
<dbReference type="PANTHER" id="PTHR33221:SF13">
    <property type="entry name" value="TRANSCRIPTIONAL REGULATOR-RELATED"/>
    <property type="match status" value="1"/>
</dbReference>
<dbReference type="SUPFAM" id="SSF46785">
    <property type="entry name" value="Winged helix' DNA-binding domain"/>
    <property type="match status" value="1"/>
</dbReference>
<evidence type="ECO:0000313" key="1">
    <source>
        <dbReference type="EMBL" id="KAA5539762.1"/>
    </source>
</evidence>
<dbReference type="Pfam" id="PF02082">
    <property type="entry name" value="Rrf2"/>
    <property type="match status" value="1"/>
</dbReference>
<dbReference type="InterPro" id="IPR000944">
    <property type="entry name" value="Tscrpt_reg_Rrf2"/>
</dbReference>
<name>A0A5M6D0D8_9BACT</name>
<proteinExistence type="predicted"/>
<organism evidence="1 2">
    <name type="scientific">Roseiconus nitratireducens</name>
    <dbReference type="NCBI Taxonomy" id="2605748"/>
    <lineage>
        <taxon>Bacteria</taxon>
        <taxon>Pseudomonadati</taxon>
        <taxon>Planctomycetota</taxon>
        <taxon>Planctomycetia</taxon>
        <taxon>Pirellulales</taxon>
        <taxon>Pirellulaceae</taxon>
        <taxon>Roseiconus</taxon>
    </lineage>
</organism>